<evidence type="ECO:0000256" key="1">
    <source>
        <dbReference type="SAM" id="Phobius"/>
    </source>
</evidence>
<comment type="caution">
    <text evidence="2">The sequence shown here is derived from an EMBL/GenBank/DDBJ whole genome shotgun (WGS) entry which is preliminary data.</text>
</comment>
<feature type="transmembrane region" description="Helical" evidence="1">
    <location>
        <begin position="202"/>
        <end position="221"/>
    </location>
</feature>
<accession>A0ABW4R109</accession>
<keyword evidence="1" id="KW-0472">Membrane</keyword>
<keyword evidence="1" id="KW-1133">Transmembrane helix</keyword>
<proteinExistence type="predicted"/>
<evidence type="ECO:0000313" key="2">
    <source>
        <dbReference type="EMBL" id="MFD1875552.1"/>
    </source>
</evidence>
<evidence type="ECO:0000313" key="3">
    <source>
        <dbReference type="Proteomes" id="UP001597197"/>
    </source>
</evidence>
<dbReference type="EMBL" id="JBHUFD010000019">
    <property type="protein sequence ID" value="MFD1875552.1"/>
    <property type="molecule type" value="Genomic_DNA"/>
</dbReference>
<sequence length="222" mass="25615">MFFSQLRDYWYNETLKAPIVSEDDTLAELILPNEANNRLCFFSVPFDQLSYYKKYIFPIINKYGLVPISADEIITHKENWIAKVSALIEKSEFFIVDLLSSNTVFELGLAISVRKGTQKILIINEEGAILPSSFSGMLYLKRSKNPFDEPEALAKRISEWFANLIEPLRAQYQDESRRLLDKGEYRAATIAAITLLENHLRVCLTIMTLLFLNHFFLAIYIA</sequence>
<gene>
    <name evidence="2" type="ORF">ACFSDX_24175</name>
</gene>
<reference evidence="3" key="1">
    <citation type="journal article" date="2019" name="Int. J. Syst. Evol. Microbiol.">
        <title>The Global Catalogue of Microorganisms (GCM) 10K type strain sequencing project: providing services to taxonomists for standard genome sequencing and annotation.</title>
        <authorList>
            <consortium name="The Broad Institute Genomics Platform"/>
            <consortium name="The Broad Institute Genome Sequencing Center for Infectious Disease"/>
            <person name="Wu L."/>
            <person name="Ma J."/>
        </authorList>
    </citation>
    <scope>NUCLEOTIDE SEQUENCE [LARGE SCALE GENOMIC DNA]</scope>
    <source>
        <strain evidence="3">CGMCC 1.15795</strain>
    </source>
</reference>
<keyword evidence="1" id="KW-0812">Transmembrane</keyword>
<dbReference type="Proteomes" id="UP001597197">
    <property type="component" value="Unassembled WGS sequence"/>
</dbReference>
<keyword evidence="3" id="KW-1185">Reference proteome</keyword>
<dbReference type="RefSeq" id="WP_382318377.1">
    <property type="nucleotide sequence ID" value="NZ_JBHUFD010000019.1"/>
</dbReference>
<name>A0ABW4R109_9BACT</name>
<protein>
    <submittedName>
        <fullName evidence="2">Uncharacterized protein</fullName>
    </submittedName>
</protein>
<organism evidence="2 3">
    <name type="scientific">Hymenobacter bucti</name>
    <dbReference type="NCBI Taxonomy" id="1844114"/>
    <lineage>
        <taxon>Bacteria</taxon>
        <taxon>Pseudomonadati</taxon>
        <taxon>Bacteroidota</taxon>
        <taxon>Cytophagia</taxon>
        <taxon>Cytophagales</taxon>
        <taxon>Hymenobacteraceae</taxon>
        <taxon>Hymenobacter</taxon>
    </lineage>
</organism>